<sequence length="266" mass="29924">MSLFDLQDVCMPIGSIATLDLPMVVDLIGIYGLKGPYSAKEEQLLKWTKTDSLQTAVQRRLFITAKYREMLLHKFLEARHQNLVSGTPTSEIDLQVLDMLSEAHRIALIKFLEQPRLRKLKWTWPSSSILFGEADLSSDSSTSTSSTSSSDSHINFVDDLPQIDMPTVTFPTTNFTESTAQLRASIDNIQFEQDGITTIRAQLSEIIAYIEGVMTKRRKIVVVVRSLKIEADREVVEAAVNHLRKEVDHTKEEGAEVLDLVVGFLE</sequence>
<accession>A0A2Z7BBS2</accession>
<organism evidence="1 2">
    <name type="scientific">Dorcoceras hygrometricum</name>
    <dbReference type="NCBI Taxonomy" id="472368"/>
    <lineage>
        <taxon>Eukaryota</taxon>
        <taxon>Viridiplantae</taxon>
        <taxon>Streptophyta</taxon>
        <taxon>Embryophyta</taxon>
        <taxon>Tracheophyta</taxon>
        <taxon>Spermatophyta</taxon>
        <taxon>Magnoliopsida</taxon>
        <taxon>eudicotyledons</taxon>
        <taxon>Gunneridae</taxon>
        <taxon>Pentapetalae</taxon>
        <taxon>asterids</taxon>
        <taxon>lamiids</taxon>
        <taxon>Lamiales</taxon>
        <taxon>Gesneriaceae</taxon>
        <taxon>Didymocarpoideae</taxon>
        <taxon>Trichosporeae</taxon>
        <taxon>Loxocarpinae</taxon>
        <taxon>Dorcoceras</taxon>
    </lineage>
</organism>
<dbReference type="AlphaFoldDB" id="A0A2Z7BBS2"/>
<name>A0A2Z7BBS2_9LAMI</name>
<dbReference type="EMBL" id="KV006996">
    <property type="protein sequence ID" value="KZV31954.1"/>
    <property type="molecule type" value="Genomic_DNA"/>
</dbReference>
<protein>
    <submittedName>
        <fullName evidence="1">Uncharacterized protein</fullName>
    </submittedName>
</protein>
<gene>
    <name evidence="1" type="ORF">F511_39106</name>
</gene>
<reference evidence="1 2" key="1">
    <citation type="journal article" date="2015" name="Proc. Natl. Acad. Sci. U.S.A.">
        <title>The resurrection genome of Boea hygrometrica: A blueprint for survival of dehydration.</title>
        <authorList>
            <person name="Xiao L."/>
            <person name="Yang G."/>
            <person name="Zhang L."/>
            <person name="Yang X."/>
            <person name="Zhao S."/>
            <person name="Ji Z."/>
            <person name="Zhou Q."/>
            <person name="Hu M."/>
            <person name="Wang Y."/>
            <person name="Chen M."/>
            <person name="Xu Y."/>
            <person name="Jin H."/>
            <person name="Xiao X."/>
            <person name="Hu G."/>
            <person name="Bao F."/>
            <person name="Hu Y."/>
            <person name="Wan P."/>
            <person name="Li L."/>
            <person name="Deng X."/>
            <person name="Kuang T."/>
            <person name="Xiang C."/>
            <person name="Zhu J.K."/>
            <person name="Oliver M.J."/>
            <person name="He Y."/>
        </authorList>
    </citation>
    <scope>NUCLEOTIDE SEQUENCE [LARGE SCALE GENOMIC DNA]</scope>
    <source>
        <strain evidence="2">cv. XS01</strain>
    </source>
</reference>
<dbReference type="Proteomes" id="UP000250235">
    <property type="component" value="Unassembled WGS sequence"/>
</dbReference>
<keyword evidence="2" id="KW-1185">Reference proteome</keyword>
<proteinExistence type="predicted"/>
<evidence type="ECO:0000313" key="1">
    <source>
        <dbReference type="EMBL" id="KZV31954.1"/>
    </source>
</evidence>
<evidence type="ECO:0000313" key="2">
    <source>
        <dbReference type="Proteomes" id="UP000250235"/>
    </source>
</evidence>